<comment type="caution">
    <text evidence="6">The sequence shown here is derived from an EMBL/GenBank/DDBJ whole genome shotgun (WGS) entry which is preliminary data.</text>
</comment>
<dbReference type="PANTHER" id="PTHR43585:SF2">
    <property type="entry name" value="ATP-GRASP ENZYME FSQD"/>
    <property type="match status" value="1"/>
</dbReference>
<dbReference type="GO" id="GO:0046872">
    <property type="term" value="F:metal ion binding"/>
    <property type="evidence" value="ECO:0007669"/>
    <property type="project" value="InterPro"/>
</dbReference>
<dbReference type="Pfam" id="PF13535">
    <property type="entry name" value="ATP-grasp_4"/>
    <property type="match status" value="1"/>
</dbReference>
<organism evidence="6 7">
    <name type="scientific">Streptomyces glebosus</name>
    <dbReference type="NCBI Taxonomy" id="249580"/>
    <lineage>
        <taxon>Bacteria</taxon>
        <taxon>Bacillati</taxon>
        <taxon>Actinomycetota</taxon>
        <taxon>Actinomycetes</taxon>
        <taxon>Kitasatosporales</taxon>
        <taxon>Streptomycetaceae</taxon>
        <taxon>Streptomyces</taxon>
    </lineage>
</organism>
<feature type="domain" description="ATP-grasp" evidence="5">
    <location>
        <begin position="136"/>
        <end position="339"/>
    </location>
</feature>
<dbReference type="SUPFAM" id="SSF56059">
    <property type="entry name" value="Glutathione synthetase ATP-binding domain-like"/>
    <property type="match status" value="1"/>
</dbReference>
<name>A0A640T7Q0_9ACTN</name>
<dbReference type="GO" id="GO:0016874">
    <property type="term" value="F:ligase activity"/>
    <property type="evidence" value="ECO:0007669"/>
    <property type="project" value="UniProtKB-KW"/>
</dbReference>
<dbReference type="AlphaFoldDB" id="A0A640T7Q0"/>
<dbReference type="GO" id="GO:0005524">
    <property type="term" value="F:ATP binding"/>
    <property type="evidence" value="ECO:0007669"/>
    <property type="project" value="UniProtKB-UniRule"/>
</dbReference>
<keyword evidence="2 4" id="KW-0547">Nucleotide-binding</keyword>
<dbReference type="Proteomes" id="UP000430079">
    <property type="component" value="Unassembled WGS sequence"/>
</dbReference>
<evidence type="ECO:0000256" key="3">
    <source>
        <dbReference type="ARBA" id="ARBA00022840"/>
    </source>
</evidence>
<evidence type="ECO:0000256" key="2">
    <source>
        <dbReference type="ARBA" id="ARBA00022741"/>
    </source>
</evidence>
<proteinExistence type="predicted"/>
<keyword evidence="3 4" id="KW-0067">ATP-binding</keyword>
<sequence>MTVTAGNPPGDFVQVGATRDGLEPYLDAAHRRGMRTVLVETPAYLRWRRLLGRREFEVEVAVERPQDPDAVRTALAAAGVAPALVLTGFERYVYAGFALARALRVAPWPDAGDTFRPLDKREQREALLAGAPQVAQPRFVPLGPEGADGADAADRLDGGDAADRLGFPQVIKPADGGGGLGVLLVDGAAERHRALDRVSALVNYGGGAFSGIVAEEFVKGPEFSLQGVAHEGSAVLLSVCEKLTCLEEVPDEPGLSGFREVGHVARPGDGAPPALQELAQACLDATGYRAGPFHVDVIQGPDGPVFVEMGFRLSGGGLVALVEKATGADWAELAFRTHLGDAPVRPPSPGGAGGTGVAGQISAVSEQELAAAEALQEPGMTVEIQLAAPPPDPAAVPAADLPVLASDLARHTGAAGRVVLSGGPGDRIPALLHSLVADRLRG</sequence>
<dbReference type="RefSeq" id="WP_190144953.1">
    <property type="nucleotide sequence ID" value="NZ_BLIO01000001.1"/>
</dbReference>
<evidence type="ECO:0000313" key="6">
    <source>
        <dbReference type="EMBL" id="GFE19210.1"/>
    </source>
</evidence>
<dbReference type="EMBL" id="BLIO01000001">
    <property type="protein sequence ID" value="GFE19210.1"/>
    <property type="molecule type" value="Genomic_DNA"/>
</dbReference>
<keyword evidence="7" id="KW-1185">Reference proteome</keyword>
<accession>A0A640T7Q0</accession>
<keyword evidence="1" id="KW-0436">Ligase</keyword>
<protein>
    <recommendedName>
        <fullName evidence="5">ATP-grasp domain-containing protein</fullName>
    </recommendedName>
</protein>
<dbReference type="PANTHER" id="PTHR43585">
    <property type="entry name" value="FUMIPYRROLE BIOSYNTHESIS PROTEIN C"/>
    <property type="match status" value="1"/>
</dbReference>
<dbReference type="Gene3D" id="3.30.470.20">
    <property type="entry name" value="ATP-grasp fold, B domain"/>
    <property type="match status" value="1"/>
</dbReference>
<evidence type="ECO:0000259" key="5">
    <source>
        <dbReference type="PROSITE" id="PS50975"/>
    </source>
</evidence>
<dbReference type="InterPro" id="IPR052032">
    <property type="entry name" value="ATP-dep_AA_Ligase"/>
</dbReference>
<evidence type="ECO:0000256" key="1">
    <source>
        <dbReference type="ARBA" id="ARBA00022598"/>
    </source>
</evidence>
<gene>
    <name evidence="6" type="ORF">Sgleb_72570</name>
</gene>
<evidence type="ECO:0000256" key="4">
    <source>
        <dbReference type="PROSITE-ProRule" id="PRU00409"/>
    </source>
</evidence>
<dbReference type="InterPro" id="IPR011761">
    <property type="entry name" value="ATP-grasp"/>
</dbReference>
<reference evidence="6 7" key="1">
    <citation type="submission" date="2019-12" db="EMBL/GenBank/DDBJ databases">
        <title>Whole genome shotgun sequence of Streptomyces hygroscopicus subsp. glebosus NBRC 13786.</title>
        <authorList>
            <person name="Ichikawa N."/>
            <person name="Kimura A."/>
            <person name="Kitahashi Y."/>
            <person name="Komaki H."/>
            <person name="Tamura T."/>
        </authorList>
    </citation>
    <scope>NUCLEOTIDE SEQUENCE [LARGE SCALE GENOMIC DNA]</scope>
    <source>
        <strain evidence="6 7">NBRC 13786</strain>
    </source>
</reference>
<evidence type="ECO:0000313" key="7">
    <source>
        <dbReference type="Proteomes" id="UP000430079"/>
    </source>
</evidence>
<dbReference type="PROSITE" id="PS50975">
    <property type="entry name" value="ATP_GRASP"/>
    <property type="match status" value="1"/>
</dbReference>